<evidence type="ECO:0000259" key="12">
    <source>
        <dbReference type="PROSITE" id="PS50011"/>
    </source>
</evidence>
<dbReference type="PANTHER" id="PTHR27009">
    <property type="entry name" value="RUST RESISTANCE KINASE LR10-RELATED"/>
    <property type="match status" value="1"/>
</dbReference>
<dbReference type="Gene3D" id="3.30.200.20">
    <property type="entry name" value="Phosphorylase Kinase, domain 1"/>
    <property type="match status" value="1"/>
</dbReference>
<evidence type="ECO:0000313" key="13">
    <source>
        <dbReference type="EMBL" id="GAA0152316.1"/>
    </source>
</evidence>
<dbReference type="PROSITE" id="PS50011">
    <property type="entry name" value="PROTEIN_KINASE_DOM"/>
    <property type="match status" value="1"/>
</dbReference>
<keyword evidence="10" id="KW-0325">Glycoprotein</keyword>
<protein>
    <recommendedName>
        <fullName evidence="12">Protein kinase domain-containing protein</fullName>
    </recommendedName>
</protein>
<evidence type="ECO:0000256" key="10">
    <source>
        <dbReference type="ARBA" id="ARBA00023180"/>
    </source>
</evidence>
<organism evidence="13 14">
    <name type="scientific">Lithospermum erythrorhizon</name>
    <name type="common">Purple gromwell</name>
    <name type="synonym">Lithospermum officinale var. erythrorhizon</name>
    <dbReference type="NCBI Taxonomy" id="34254"/>
    <lineage>
        <taxon>Eukaryota</taxon>
        <taxon>Viridiplantae</taxon>
        <taxon>Streptophyta</taxon>
        <taxon>Embryophyta</taxon>
        <taxon>Tracheophyta</taxon>
        <taxon>Spermatophyta</taxon>
        <taxon>Magnoliopsida</taxon>
        <taxon>eudicotyledons</taxon>
        <taxon>Gunneridae</taxon>
        <taxon>Pentapetalae</taxon>
        <taxon>asterids</taxon>
        <taxon>lamiids</taxon>
        <taxon>Boraginales</taxon>
        <taxon>Boraginaceae</taxon>
        <taxon>Boraginoideae</taxon>
        <taxon>Lithospermeae</taxon>
        <taxon>Lithospermum</taxon>
    </lineage>
</organism>
<keyword evidence="3" id="KW-0808">Transferase</keyword>
<dbReference type="AlphaFoldDB" id="A0AAV3PNK5"/>
<dbReference type="Pfam" id="PF07714">
    <property type="entry name" value="PK_Tyr_Ser-Thr"/>
    <property type="match status" value="1"/>
</dbReference>
<dbReference type="InterPro" id="IPR011009">
    <property type="entry name" value="Kinase-like_dom_sf"/>
</dbReference>
<feature type="transmembrane region" description="Helical" evidence="11">
    <location>
        <begin position="49"/>
        <end position="74"/>
    </location>
</feature>
<evidence type="ECO:0000256" key="7">
    <source>
        <dbReference type="ARBA" id="ARBA00022840"/>
    </source>
</evidence>
<dbReference type="Proteomes" id="UP001454036">
    <property type="component" value="Unassembled WGS sequence"/>
</dbReference>
<dbReference type="InterPro" id="IPR001245">
    <property type="entry name" value="Ser-Thr/Tyr_kinase_cat_dom"/>
</dbReference>
<dbReference type="SUPFAM" id="SSF56112">
    <property type="entry name" value="Protein kinase-like (PK-like)"/>
    <property type="match status" value="1"/>
</dbReference>
<dbReference type="InterPro" id="IPR045874">
    <property type="entry name" value="LRK10/LRL21-25-like"/>
</dbReference>
<evidence type="ECO:0000256" key="6">
    <source>
        <dbReference type="ARBA" id="ARBA00022741"/>
    </source>
</evidence>
<evidence type="ECO:0000256" key="2">
    <source>
        <dbReference type="ARBA" id="ARBA00022527"/>
    </source>
</evidence>
<dbReference type="GO" id="GO:0016020">
    <property type="term" value="C:membrane"/>
    <property type="evidence" value="ECO:0007669"/>
    <property type="project" value="UniProtKB-SubCell"/>
</dbReference>
<keyword evidence="9 11" id="KW-0472">Membrane</keyword>
<keyword evidence="2" id="KW-0418">Kinase</keyword>
<dbReference type="GO" id="GO:0004674">
    <property type="term" value="F:protein serine/threonine kinase activity"/>
    <property type="evidence" value="ECO:0007669"/>
    <property type="project" value="UniProtKB-KW"/>
</dbReference>
<keyword evidence="8 11" id="KW-1133">Transmembrane helix</keyword>
<accession>A0AAV3PNK5</accession>
<proteinExistence type="predicted"/>
<sequence>MLAKEISLEWKVTKPWPCDTCFDDGHECIGVHDSDNHNTYHCSKGNSKLALILGSVSCGTFSLLIIWLIVLIIWRKKKKNKDGSFIHSRKSLAHCWEIESNDNQNIENFLRNHGSGSAPKRFKYCDIKRITSSFKDKLGQGGFGSVYKGYLVDKNPVGVKFLSTSKGTGEEFINEVASISNTSHVNVVKLLGFCFEYNKRALVYEYMPNGSPNSSRTNILIQIEYFLKIYFPSFMSATRTFE</sequence>
<dbReference type="GO" id="GO:0005524">
    <property type="term" value="F:ATP binding"/>
    <property type="evidence" value="ECO:0007669"/>
    <property type="project" value="UniProtKB-KW"/>
</dbReference>
<evidence type="ECO:0000313" key="14">
    <source>
        <dbReference type="Proteomes" id="UP001454036"/>
    </source>
</evidence>
<keyword evidence="2" id="KW-0723">Serine/threonine-protein kinase</keyword>
<evidence type="ECO:0000256" key="11">
    <source>
        <dbReference type="SAM" id="Phobius"/>
    </source>
</evidence>
<dbReference type="InterPro" id="IPR000719">
    <property type="entry name" value="Prot_kinase_dom"/>
</dbReference>
<evidence type="ECO:0000256" key="8">
    <source>
        <dbReference type="ARBA" id="ARBA00022989"/>
    </source>
</evidence>
<evidence type="ECO:0000256" key="4">
    <source>
        <dbReference type="ARBA" id="ARBA00022692"/>
    </source>
</evidence>
<evidence type="ECO:0000256" key="3">
    <source>
        <dbReference type="ARBA" id="ARBA00022679"/>
    </source>
</evidence>
<keyword evidence="7" id="KW-0067">ATP-binding</keyword>
<keyword evidence="5" id="KW-0732">Signal</keyword>
<evidence type="ECO:0000256" key="5">
    <source>
        <dbReference type="ARBA" id="ARBA00022729"/>
    </source>
</evidence>
<comment type="caution">
    <text evidence="13">The sequence shown here is derived from an EMBL/GenBank/DDBJ whole genome shotgun (WGS) entry which is preliminary data.</text>
</comment>
<dbReference type="FunFam" id="3.30.200.20:FF:000178">
    <property type="entry name" value="serine/threonine-protein kinase PBS1-like"/>
    <property type="match status" value="1"/>
</dbReference>
<gene>
    <name evidence="13" type="ORF">LIER_10827</name>
</gene>
<evidence type="ECO:0000256" key="9">
    <source>
        <dbReference type="ARBA" id="ARBA00023136"/>
    </source>
</evidence>
<keyword evidence="4 11" id="KW-0812">Transmembrane</keyword>
<reference evidence="13 14" key="1">
    <citation type="submission" date="2024-01" db="EMBL/GenBank/DDBJ databases">
        <title>The complete chloroplast genome sequence of Lithospermum erythrorhizon: insights into the phylogenetic relationship among Boraginaceae species and the maternal lineages of purple gromwells.</title>
        <authorList>
            <person name="Okada T."/>
            <person name="Watanabe K."/>
        </authorList>
    </citation>
    <scope>NUCLEOTIDE SEQUENCE [LARGE SCALE GENOMIC DNA]</scope>
</reference>
<keyword evidence="14" id="KW-1185">Reference proteome</keyword>
<name>A0AAV3PNK5_LITER</name>
<dbReference type="EMBL" id="BAABME010001962">
    <property type="protein sequence ID" value="GAA0152316.1"/>
    <property type="molecule type" value="Genomic_DNA"/>
</dbReference>
<keyword evidence="6" id="KW-0547">Nucleotide-binding</keyword>
<feature type="domain" description="Protein kinase" evidence="12">
    <location>
        <begin position="132"/>
        <end position="242"/>
    </location>
</feature>
<comment type="subcellular location">
    <subcellularLocation>
        <location evidence="1">Membrane</location>
        <topology evidence="1">Single-pass type I membrane protein</topology>
    </subcellularLocation>
</comment>
<evidence type="ECO:0000256" key="1">
    <source>
        <dbReference type="ARBA" id="ARBA00004479"/>
    </source>
</evidence>